<keyword evidence="2" id="KW-1185">Reference proteome</keyword>
<comment type="caution">
    <text evidence="1">The sequence shown here is derived from an EMBL/GenBank/DDBJ whole genome shotgun (WGS) entry which is preliminary data.</text>
</comment>
<accession>A0ABR4BRB5</accession>
<dbReference type="EMBL" id="JAZHXI010000023">
    <property type="protein sequence ID" value="KAL2060183.1"/>
    <property type="molecule type" value="Genomic_DNA"/>
</dbReference>
<evidence type="ECO:0000313" key="1">
    <source>
        <dbReference type="EMBL" id="KAL2060183.1"/>
    </source>
</evidence>
<proteinExistence type="predicted"/>
<evidence type="ECO:0000313" key="2">
    <source>
        <dbReference type="Proteomes" id="UP001595075"/>
    </source>
</evidence>
<protein>
    <submittedName>
        <fullName evidence="1">Uncharacterized protein</fullName>
    </submittedName>
</protein>
<sequence length="72" mass="8628">MRVNPARSTLYIKLFETQRISGWNIIIRKEQCVKVIQFLHFVQLRLSFLQQHLSLHVYVFFLGLPPRIVLHP</sequence>
<organism evidence="1 2">
    <name type="scientific">Oculimacula yallundae</name>
    <dbReference type="NCBI Taxonomy" id="86028"/>
    <lineage>
        <taxon>Eukaryota</taxon>
        <taxon>Fungi</taxon>
        <taxon>Dikarya</taxon>
        <taxon>Ascomycota</taxon>
        <taxon>Pezizomycotina</taxon>
        <taxon>Leotiomycetes</taxon>
        <taxon>Helotiales</taxon>
        <taxon>Ploettnerulaceae</taxon>
        <taxon>Oculimacula</taxon>
    </lineage>
</organism>
<gene>
    <name evidence="1" type="ORF">VTL71DRAFT_9578</name>
</gene>
<dbReference type="Proteomes" id="UP001595075">
    <property type="component" value="Unassembled WGS sequence"/>
</dbReference>
<name>A0ABR4BRB5_9HELO</name>
<reference evidence="1 2" key="1">
    <citation type="journal article" date="2024" name="Commun. Biol.">
        <title>Comparative genomic analysis of thermophilic fungi reveals convergent evolutionary adaptations and gene losses.</title>
        <authorList>
            <person name="Steindorff A.S."/>
            <person name="Aguilar-Pontes M.V."/>
            <person name="Robinson A.J."/>
            <person name="Andreopoulos B."/>
            <person name="LaButti K."/>
            <person name="Kuo A."/>
            <person name="Mondo S."/>
            <person name="Riley R."/>
            <person name="Otillar R."/>
            <person name="Haridas S."/>
            <person name="Lipzen A."/>
            <person name="Grimwood J."/>
            <person name="Schmutz J."/>
            <person name="Clum A."/>
            <person name="Reid I.D."/>
            <person name="Moisan M.C."/>
            <person name="Butler G."/>
            <person name="Nguyen T.T.M."/>
            <person name="Dewar K."/>
            <person name="Conant G."/>
            <person name="Drula E."/>
            <person name="Henrissat B."/>
            <person name="Hansel C."/>
            <person name="Singer S."/>
            <person name="Hutchinson M.I."/>
            <person name="de Vries R.P."/>
            <person name="Natvig D.O."/>
            <person name="Powell A.J."/>
            <person name="Tsang A."/>
            <person name="Grigoriev I.V."/>
        </authorList>
    </citation>
    <scope>NUCLEOTIDE SEQUENCE [LARGE SCALE GENOMIC DNA]</scope>
    <source>
        <strain evidence="1 2">CBS 494.80</strain>
    </source>
</reference>